<dbReference type="AlphaFoldDB" id="A0A0E9PP30"/>
<feature type="chain" id="PRO_5002431032" evidence="1">
    <location>
        <begin position="23"/>
        <end position="48"/>
    </location>
</feature>
<dbReference type="EMBL" id="GBXM01102757">
    <property type="protein sequence ID" value="JAH05820.1"/>
    <property type="molecule type" value="Transcribed_RNA"/>
</dbReference>
<keyword evidence="1" id="KW-0732">Signal</keyword>
<name>A0A0E9PP30_ANGAN</name>
<accession>A0A0E9PP30</accession>
<reference evidence="2" key="2">
    <citation type="journal article" date="2015" name="Fish Shellfish Immunol.">
        <title>Early steps in the European eel (Anguilla anguilla)-Vibrio vulnificus interaction in the gills: Role of the RtxA13 toxin.</title>
        <authorList>
            <person name="Callol A."/>
            <person name="Pajuelo D."/>
            <person name="Ebbesson L."/>
            <person name="Teles M."/>
            <person name="MacKenzie S."/>
            <person name="Amaro C."/>
        </authorList>
    </citation>
    <scope>NUCLEOTIDE SEQUENCE</scope>
</reference>
<evidence type="ECO:0000256" key="1">
    <source>
        <dbReference type="SAM" id="SignalP"/>
    </source>
</evidence>
<sequence length="48" mass="5371">MLLVVDISNICTFFFSLVCANALCVSHNESVTNGNAFDDVTFTRKWQV</sequence>
<evidence type="ECO:0000313" key="2">
    <source>
        <dbReference type="EMBL" id="JAH05820.1"/>
    </source>
</evidence>
<protein>
    <submittedName>
        <fullName evidence="2">Uncharacterized protein</fullName>
    </submittedName>
</protein>
<organism evidence="2">
    <name type="scientific">Anguilla anguilla</name>
    <name type="common">European freshwater eel</name>
    <name type="synonym">Muraena anguilla</name>
    <dbReference type="NCBI Taxonomy" id="7936"/>
    <lineage>
        <taxon>Eukaryota</taxon>
        <taxon>Metazoa</taxon>
        <taxon>Chordata</taxon>
        <taxon>Craniata</taxon>
        <taxon>Vertebrata</taxon>
        <taxon>Euteleostomi</taxon>
        <taxon>Actinopterygii</taxon>
        <taxon>Neopterygii</taxon>
        <taxon>Teleostei</taxon>
        <taxon>Anguilliformes</taxon>
        <taxon>Anguillidae</taxon>
        <taxon>Anguilla</taxon>
    </lineage>
</organism>
<feature type="signal peptide" evidence="1">
    <location>
        <begin position="1"/>
        <end position="22"/>
    </location>
</feature>
<reference evidence="2" key="1">
    <citation type="submission" date="2014-11" db="EMBL/GenBank/DDBJ databases">
        <authorList>
            <person name="Amaro Gonzalez C."/>
        </authorList>
    </citation>
    <scope>NUCLEOTIDE SEQUENCE</scope>
</reference>
<proteinExistence type="predicted"/>